<protein>
    <submittedName>
        <fullName evidence="1">Uncharacterized protein</fullName>
    </submittedName>
</protein>
<dbReference type="AlphaFoldDB" id="A0AAE3ZJN8"/>
<gene>
    <name evidence="1" type="ORF">J2S44_000145</name>
</gene>
<reference evidence="1 2" key="1">
    <citation type="submission" date="2023-07" db="EMBL/GenBank/DDBJ databases">
        <title>Sequencing the genomes of 1000 actinobacteria strains.</title>
        <authorList>
            <person name="Klenk H.-P."/>
        </authorList>
    </citation>
    <scope>NUCLEOTIDE SEQUENCE [LARGE SCALE GENOMIC DNA]</scope>
    <source>
        <strain evidence="1 2">DSM 44711</strain>
    </source>
</reference>
<sequence>MIVEGERWETAEQIGAARRRFEEAIPGYRPPMAHAIMLPGGDFARINVGDGLLPAVILATLLGHRGGDASYPLDAATLDRALALLAPAEACTALRHPNLGVWRWLRGADGLTAVFVASLDESADPAVSALVGRLLAGRVENPDGTTTLWRPVGPAELDLIARSGYAAFPPRLPDQPIFYPVLNEAYAARIAAEWNVEASGAGHVTRFRVATDFARRYPSRQAGGREIAELWIPAEDVPELNAHLVGPIEVVSSSEDRAVSPGPFGEVPESE</sequence>
<dbReference type="EMBL" id="JAVDYC010000001">
    <property type="protein sequence ID" value="MDR7319895.1"/>
    <property type="molecule type" value="Genomic_DNA"/>
</dbReference>
<accession>A0AAE3ZJN8</accession>
<dbReference type="Proteomes" id="UP001183629">
    <property type="component" value="Unassembled WGS sequence"/>
</dbReference>
<evidence type="ECO:0000313" key="2">
    <source>
        <dbReference type="Proteomes" id="UP001183629"/>
    </source>
</evidence>
<organism evidence="1 2">
    <name type="scientific">Catenuloplanes niger</name>
    <dbReference type="NCBI Taxonomy" id="587534"/>
    <lineage>
        <taxon>Bacteria</taxon>
        <taxon>Bacillati</taxon>
        <taxon>Actinomycetota</taxon>
        <taxon>Actinomycetes</taxon>
        <taxon>Micromonosporales</taxon>
        <taxon>Micromonosporaceae</taxon>
        <taxon>Catenuloplanes</taxon>
    </lineage>
</organism>
<name>A0AAE3ZJN8_9ACTN</name>
<proteinExistence type="predicted"/>
<evidence type="ECO:0000313" key="1">
    <source>
        <dbReference type="EMBL" id="MDR7319895.1"/>
    </source>
</evidence>
<comment type="caution">
    <text evidence="1">The sequence shown here is derived from an EMBL/GenBank/DDBJ whole genome shotgun (WGS) entry which is preliminary data.</text>
</comment>
<keyword evidence="2" id="KW-1185">Reference proteome</keyword>